<comment type="caution">
    <text evidence="3">The sequence shown here is derived from an EMBL/GenBank/DDBJ whole genome shotgun (WGS) entry which is preliminary data.</text>
</comment>
<gene>
    <name evidence="3" type="ORF">C1SCF055_LOCUS4457</name>
</gene>
<dbReference type="Pfam" id="PF13812">
    <property type="entry name" value="PPR_3"/>
    <property type="match status" value="1"/>
</dbReference>
<reference evidence="3" key="1">
    <citation type="submission" date="2022-10" db="EMBL/GenBank/DDBJ databases">
        <authorList>
            <person name="Chen Y."/>
            <person name="Dougan E. K."/>
            <person name="Chan C."/>
            <person name="Rhodes N."/>
            <person name="Thang M."/>
        </authorList>
    </citation>
    <scope>NUCLEOTIDE SEQUENCE</scope>
</reference>
<dbReference type="Proteomes" id="UP001152797">
    <property type="component" value="Unassembled WGS sequence"/>
</dbReference>
<dbReference type="InterPro" id="IPR036063">
    <property type="entry name" value="Smr_dom_sf"/>
</dbReference>
<dbReference type="PANTHER" id="PTHR47447">
    <property type="entry name" value="OS03G0856100 PROTEIN"/>
    <property type="match status" value="1"/>
</dbReference>
<dbReference type="PROSITE" id="PS51375">
    <property type="entry name" value="PPR"/>
    <property type="match status" value="1"/>
</dbReference>
<dbReference type="PANTHER" id="PTHR47447:SF17">
    <property type="entry name" value="OS12G0638900 PROTEIN"/>
    <property type="match status" value="1"/>
</dbReference>
<evidence type="ECO:0000256" key="2">
    <source>
        <dbReference type="PROSITE-ProRule" id="PRU00708"/>
    </source>
</evidence>
<dbReference type="EMBL" id="CAMXCT030000253">
    <property type="protein sequence ID" value="CAL4763532.1"/>
    <property type="molecule type" value="Genomic_DNA"/>
</dbReference>
<organism evidence="3">
    <name type="scientific">Cladocopium goreaui</name>
    <dbReference type="NCBI Taxonomy" id="2562237"/>
    <lineage>
        <taxon>Eukaryota</taxon>
        <taxon>Sar</taxon>
        <taxon>Alveolata</taxon>
        <taxon>Dinophyceae</taxon>
        <taxon>Suessiales</taxon>
        <taxon>Symbiodiniaceae</taxon>
        <taxon>Cladocopium</taxon>
    </lineage>
</organism>
<dbReference type="SUPFAM" id="SSF160443">
    <property type="entry name" value="SMR domain-like"/>
    <property type="match status" value="1"/>
</dbReference>
<dbReference type="SUPFAM" id="SSF51735">
    <property type="entry name" value="NAD(P)-binding Rossmann-fold domains"/>
    <property type="match status" value="1"/>
</dbReference>
<evidence type="ECO:0000313" key="4">
    <source>
        <dbReference type="EMBL" id="CAL1129595.1"/>
    </source>
</evidence>
<dbReference type="OrthoDB" id="674948at2759"/>
<name>A0A9P1FIW6_9DINO</name>
<accession>A0A9P1FIW6</accession>
<evidence type="ECO:0000313" key="6">
    <source>
        <dbReference type="Proteomes" id="UP001152797"/>
    </source>
</evidence>
<proteinExistence type="predicted"/>
<evidence type="ECO:0000313" key="5">
    <source>
        <dbReference type="EMBL" id="CAL4763532.1"/>
    </source>
</evidence>
<dbReference type="Gene3D" id="1.25.40.10">
    <property type="entry name" value="Tetratricopeptide repeat domain"/>
    <property type="match status" value="2"/>
</dbReference>
<dbReference type="InterPro" id="IPR002885">
    <property type="entry name" value="PPR_rpt"/>
</dbReference>
<dbReference type="InterPro" id="IPR011990">
    <property type="entry name" value="TPR-like_helical_dom_sf"/>
</dbReference>
<evidence type="ECO:0000313" key="3">
    <source>
        <dbReference type="EMBL" id="CAI3976220.1"/>
    </source>
</evidence>
<evidence type="ECO:0000256" key="1">
    <source>
        <dbReference type="ARBA" id="ARBA00022737"/>
    </source>
</evidence>
<dbReference type="Gene3D" id="3.40.50.720">
    <property type="entry name" value="NAD(P)-binding Rossmann-like Domain"/>
    <property type="match status" value="1"/>
</dbReference>
<feature type="repeat" description="PPR" evidence="2">
    <location>
        <begin position="181"/>
        <end position="215"/>
    </location>
</feature>
<dbReference type="EMBL" id="CAMXCT010000253">
    <property type="protein sequence ID" value="CAI3976220.1"/>
    <property type="molecule type" value="Genomic_DNA"/>
</dbReference>
<reference evidence="4" key="2">
    <citation type="submission" date="2024-04" db="EMBL/GenBank/DDBJ databases">
        <authorList>
            <person name="Chen Y."/>
            <person name="Shah S."/>
            <person name="Dougan E. K."/>
            <person name="Thang M."/>
            <person name="Chan C."/>
        </authorList>
    </citation>
    <scope>NUCLEOTIDE SEQUENCE [LARGE SCALE GENOMIC DNA]</scope>
</reference>
<protein>
    <submittedName>
        <fullName evidence="5">Smr domain-containing protein</fullName>
    </submittedName>
</protein>
<dbReference type="EMBL" id="CAMXCT020000253">
    <property type="protein sequence ID" value="CAL1129595.1"/>
    <property type="molecule type" value="Genomic_DNA"/>
</dbReference>
<dbReference type="AlphaFoldDB" id="A0A9P1FIW6"/>
<keyword evidence="1" id="KW-0677">Repeat</keyword>
<sequence>MKQEAFLPAADVVSFGALSDALGRAQQWELVLEILQESPSLPALSSSIIAQERASQWERALPLLAWARKSYLEPNVAVMNAALGALGSGSQWAYVLQLLMQMTEERLKPNTISLNTALRACADASHWRLAVATFALFEELELKSSNISHTSLMGALANATRWQEAIDELMRLDRLPDVHADLIAYNAALTACSRSASSTAALQLLKDLEERGLKANITSYNIALSCLAGAWESALMLLEEVDEGLGLEALTLRVGFDALRGAPLELALSFHRRAVDLDLMPSLKKVTDLHEFPAETALVWLCATLLDAALRDESDLILICGQGKHSRETPVLAPTLLEFLASLPVEALSPTSLKGTEADCRSMAHHCSAGPEVIPALGLKNLELLLCDLWACVQLMAQFSRRALRGLLVLLSCGLWCRTGPADSVMAEATPEDLLIVGAGYLGRRVAQLWREKPKGPKAKVVAATLTEKSHEALRQEGLDPILASDLKASKLKFSQVVFCAPPSRGEAGDYAKSVTDALEHLVEGGIGVFTSSASVFAEDSGNSVDESGALSDSGSAQRMLAAEEAAQRGGSAVLRLAGLYDLERGPHSYWLKVGVVILDVSLGESCTFHLADANCQLYTYGAYAWTFVALHGMALHGTALYNNNNNNNIKNNNNNNSNNNK</sequence>
<keyword evidence="6" id="KW-1185">Reference proteome</keyword>
<dbReference type="InterPro" id="IPR036291">
    <property type="entry name" value="NAD(P)-bd_dom_sf"/>
</dbReference>